<evidence type="ECO:0000313" key="2">
    <source>
        <dbReference type="Proteomes" id="UP000192758"/>
    </source>
</evidence>
<dbReference type="AlphaFoldDB" id="A0A1W0E3N9"/>
<protein>
    <submittedName>
        <fullName evidence="1">Uncharacterized protein</fullName>
    </submittedName>
</protein>
<dbReference type="VEuPathDB" id="MicrosporidiaDB:EHP00_1499"/>
<evidence type="ECO:0000313" key="1">
    <source>
        <dbReference type="EMBL" id="OQS53843.1"/>
    </source>
</evidence>
<dbReference type="EMBL" id="MNPJ01000025">
    <property type="protein sequence ID" value="OQS53843.1"/>
    <property type="molecule type" value="Genomic_DNA"/>
</dbReference>
<sequence>MRKQIKSKERGINMLKRISTKNKRNYRFLLLQCNGYKVKVMGVAFRNVVGSNPEIAYISYNYEARKYVVLGEESALEKVEREILQNKIKTEVYNKKYTEIELGAADQLCQEYIKLDKKHFEAMRTCKEYTHSGRRPLTRP</sequence>
<name>A0A1W0E3N9_9MICR</name>
<comment type="caution">
    <text evidence="1">The sequence shown here is derived from an EMBL/GenBank/DDBJ whole genome shotgun (WGS) entry which is preliminary data.</text>
</comment>
<accession>A0A1W0E3N9</accession>
<keyword evidence="2" id="KW-1185">Reference proteome</keyword>
<dbReference type="Proteomes" id="UP000192758">
    <property type="component" value="Unassembled WGS sequence"/>
</dbReference>
<reference evidence="1 2" key="1">
    <citation type="journal article" date="2017" name="Environ. Microbiol.">
        <title>Decay of the glycolytic pathway and adaptation to intranuclear parasitism within Enterocytozoonidae microsporidia.</title>
        <authorList>
            <person name="Wiredu Boakye D."/>
            <person name="Jaroenlak P."/>
            <person name="Prachumwat A."/>
            <person name="Williams T.A."/>
            <person name="Bateman K.S."/>
            <person name="Itsathitphaisarn O."/>
            <person name="Sritunyalucksana K."/>
            <person name="Paszkiewicz K.H."/>
            <person name="Moore K.A."/>
            <person name="Stentiford G.D."/>
            <person name="Williams B.A."/>
        </authorList>
    </citation>
    <scope>NUCLEOTIDE SEQUENCE [LARGE SCALE GENOMIC DNA]</scope>
    <source>
        <strain evidence="1 2">TH1</strain>
    </source>
</reference>
<gene>
    <name evidence="1" type="ORF">EHP00_1499</name>
</gene>
<proteinExistence type="predicted"/>
<organism evidence="1 2">
    <name type="scientific">Ecytonucleospora hepatopenaei</name>
    <dbReference type="NCBI Taxonomy" id="646526"/>
    <lineage>
        <taxon>Eukaryota</taxon>
        <taxon>Fungi</taxon>
        <taxon>Fungi incertae sedis</taxon>
        <taxon>Microsporidia</taxon>
        <taxon>Enterocytozoonidae</taxon>
        <taxon>Ecytonucleospora</taxon>
    </lineage>
</organism>